<dbReference type="Gene3D" id="2.40.37.10">
    <property type="entry name" value="Lyase, Ornithine Decarboxylase, Chain A, domain 1"/>
    <property type="match status" value="1"/>
</dbReference>
<comment type="cofactor">
    <cofactor evidence="1 3">
        <name>pyridoxal 5'-phosphate</name>
        <dbReference type="ChEBI" id="CHEBI:597326"/>
    </cofactor>
</comment>
<dbReference type="AlphaFoldDB" id="A0A501XPK8"/>
<name>A0A501XPK8_9SPHN</name>
<dbReference type="PRINTS" id="PR01182">
    <property type="entry name" value="ORNDCRBXLASE"/>
</dbReference>
<evidence type="ECO:0000256" key="2">
    <source>
        <dbReference type="ARBA" id="ARBA00022898"/>
    </source>
</evidence>
<dbReference type="Proteomes" id="UP000319897">
    <property type="component" value="Unassembled WGS sequence"/>
</dbReference>
<dbReference type="NCBIfam" id="TIGR03099">
    <property type="entry name" value="dCO2ase_PEP1"/>
    <property type="match status" value="1"/>
</dbReference>
<evidence type="ECO:0000313" key="6">
    <source>
        <dbReference type="Proteomes" id="UP000319897"/>
    </source>
</evidence>
<dbReference type="PANTHER" id="PTHR43727:SF2">
    <property type="entry name" value="GROUP IV DECARBOXYLASE"/>
    <property type="match status" value="1"/>
</dbReference>
<dbReference type="SUPFAM" id="SSF51419">
    <property type="entry name" value="PLP-binding barrel"/>
    <property type="match status" value="1"/>
</dbReference>
<dbReference type="EMBL" id="VFSU01000019">
    <property type="protein sequence ID" value="TPE62233.1"/>
    <property type="molecule type" value="Genomic_DNA"/>
</dbReference>
<feature type="domain" description="Orn/DAP/Arg decarboxylase 2 N-terminal" evidence="4">
    <location>
        <begin position="44"/>
        <end position="290"/>
    </location>
</feature>
<accession>A0A501XPK8</accession>
<keyword evidence="6" id="KW-1185">Reference proteome</keyword>
<keyword evidence="2 3" id="KW-0663">Pyridoxal phosphate</keyword>
<dbReference type="Gene3D" id="3.20.20.10">
    <property type="entry name" value="Alanine racemase"/>
    <property type="match status" value="1"/>
</dbReference>
<dbReference type="OrthoDB" id="9802241at2"/>
<dbReference type="InterPro" id="IPR000183">
    <property type="entry name" value="Orn/DAP/Arg_de-COase"/>
</dbReference>
<dbReference type="PRINTS" id="PR01179">
    <property type="entry name" value="ODADCRBXLASE"/>
</dbReference>
<dbReference type="GO" id="GO:0008836">
    <property type="term" value="F:diaminopimelate decarboxylase activity"/>
    <property type="evidence" value="ECO:0007669"/>
    <property type="project" value="TreeGrafter"/>
</dbReference>
<dbReference type="Pfam" id="PF02784">
    <property type="entry name" value="Orn_Arg_deC_N"/>
    <property type="match status" value="1"/>
</dbReference>
<evidence type="ECO:0000256" key="3">
    <source>
        <dbReference type="PIRSR" id="PIRSR600183-50"/>
    </source>
</evidence>
<organism evidence="5 6">
    <name type="scientific">Sandaracinobacter neustonicus</name>
    <dbReference type="NCBI Taxonomy" id="1715348"/>
    <lineage>
        <taxon>Bacteria</taxon>
        <taxon>Pseudomonadati</taxon>
        <taxon>Pseudomonadota</taxon>
        <taxon>Alphaproteobacteria</taxon>
        <taxon>Sphingomonadales</taxon>
        <taxon>Sphingosinicellaceae</taxon>
        <taxon>Sandaracinobacter</taxon>
    </lineage>
</organism>
<reference evidence="5 6" key="1">
    <citation type="submission" date="2019-06" db="EMBL/GenBank/DDBJ databases">
        <authorList>
            <person name="Lee I."/>
            <person name="Jang G.I."/>
            <person name="Hwang C.Y."/>
        </authorList>
    </citation>
    <scope>NUCLEOTIDE SEQUENCE [LARGE SCALE GENOMIC DNA]</scope>
    <source>
        <strain evidence="5 6">PAMC 28131</strain>
    </source>
</reference>
<feature type="active site" description="Proton donor" evidence="3">
    <location>
        <position position="357"/>
    </location>
</feature>
<sequence>MTDRLPAGFGRDEAGQLLVAGRSAGDWVRQAGDTPLFLYDGALLTARVQAFRATLPPELGLHYAVKANPYPPLLAHMAGLVDGFDVASAGEMDKALAAGMTAAHVSFAGPGKRDRELEAAVRTGVTLNVESAGELERLAAIAGRLARPARVALRVNPPFALKGSGMKMGGAASPFGVDAADAGPLLTRMAEAPFEFRGLHLFAGSQNLSVEAILQSQRQSVALSAQLLAEAGLQAPLINLGGGFGVPYFPGDTELDLGALGAGLAEILAERPPVLAGSRFALELGRWLVAEAGVYLCRITDIKQSGGEIFLVTDGGLHHQLAATGNFGTVIRRNYPVVNASRDSSARGPVSVVGCLCTPLDRLAEKAQFPESRVGDLVAVFMAGAYGRSASPEAFLGHPPPLERLI</sequence>
<dbReference type="PANTHER" id="PTHR43727">
    <property type="entry name" value="DIAMINOPIMELATE DECARBOXYLASE"/>
    <property type="match status" value="1"/>
</dbReference>
<dbReference type="InterPro" id="IPR022644">
    <property type="entry name" value="De-COase2_N"/>
</dbReference>
<dbReference type="InterPro" id="IPR029066">
    <property type="entry name" value="PLP-binding_barrel"/>
</dbReference>
<dbReference type="InterPro" id="IPR017530">
    <property type="entry name" value="DCO2ase_PEP1"/>
</dbReference>
<evidence type="ECO:0000256" key="1">
    <source>
        <dbReference type="ARBA" id="ARBA00001933"/>
    </source>
</evidence>
<gene>
    <name evidence="5" type="ORF">FJQ54_06805</name>
</gene>
<comment type="caution">
    <text evidence="5">The sequence shown here is derived from an EMBL/GenBank/DDBJ whole genome shotgun (WGS) entry which is preliminary data.</text>
</comment>
<dbReference type="InterPro" id="IPR009006">
    <property type="entry name" value="Ala_racemase/Decarboxylase_C"/>
</dbReference>
<dbReference type="SUPFAM" id="SSF50621">
    <property type="entry name" value="Alanine racemase C-terminal domain-like"/>
    <property type="match status" value="1"/>
</dbReference>
<dbReference type="RefSeq" id="WP_140927658.1">
    <property type="nucleotide sequence ID" value="NZ_VFSU01000019.1"/>
</dbReference>
<feature type="modified residue" description="N6-(pyridoxal phosphate)lysine" evidence="3">
    <location>
        <position position="66"/>
    </location>
</feature>
<dbReference type="CDD" id="cd06839">
    <property type="entry name" value="PLPDE_III_Btrk_like"/>
    <property type="match status" value="1"/>
</dbReference>
<dbReference type="InterPro" id="IPR002433">
    <property type="entry name" value="Orn_de-COase"/>
</dbReference>
<proteinExistence type="predicted"/>
<dbReference type="GO" id="GO:0006596">
    <property type="term" value="P:polyamine biosynthetic process"/>
    <property type="evidence" value="ECO:0007669"/>
    <property type="project" value="InterPro"/>
</dbReference>
<protein>
    <submittedName>
        <fullName evidence="5">Pyridoxal-dependent decarboxylase, exosortase A system-associated</fullName>
    </submittedName>
</protein>
<evidence type="ECO:0000313" key="5">
    <source>
        <dbReference type="EMBL" id="TPE62233.1"/>
    </source>
</evidence>
<dbReference type="GO" id="GO:0009089">
    <property type="term" value="P:lysine biosynthetic process via diaminopimelate"/>
    <property type="evidence" value="ECO:0007669"/>
    <property type="project" value="TreeGrafter"/>
</dbReference>
<evidence type="ECO:0000259" key="4">
    <source>
        <dbReference type="Pfam" id="PF02784"/>
    </source>
</evidence>